<dbReference type="GO" id="GO:0006952">
    <property type="term" value="P:defense response"/>
    <property type="evidence" value="ECO:0007669"/>
    <property type="project" value="UniProtKB-KW"/>
</dbReference>
<evidence type="ECO:0000313" key="5">
    <source>
        <dbReference type="Proteomes" id="UP001279734"/>
    </source>
</evidence>
<keyword evidence="2" id="KW-0067">ATP-binding</keyword>
<evidence type="ECO:0000256" key="1">
    <source>
        <dbReference type="ARBA" id="ARBA00022821"/>
    </source>
</evidence>
<sequence>MDAATSGVVGEAAKGCFALTMAKIKKEWSYIWCYNDIMNDLREKHGELKTLMLQVEREVEAGEQKREMIGPLVDDWLQKAKAFLADDEWSAFMDENKIKKKDRCCFGVLHCNLTYRYRISKRATKRFESTKKIIKKMQDVGSRAITLLGEPPKLGSMPTAHSKSLASRESTLNEIMEALKDKKVHRIGIYGMGGIGKTTLIEEVARRAEAEGLFKVVIAEVSQAPDILKMQQQIAERIPLQLRDRKTEVERARTIHEQLKKLNHNEEDNQMSKKRTQALVILDNMWKKLDLDKVGIPQDCKIALTTRSEDVCREMEANKKFGLLGLNDTEATELFLERARPLADHDDGHNSVTDELVKKCGGLPLAIVALADTLRDRNLSDWKHVADQLGKIVSARVAGPMEENVHPILEWSYNSISNKEKKKFFLLCCLFPLGSSIAIRDLMRYGAGLDLFQYMNSLGEAIEQAHSWATELKSSSLLLEANDKQHVKIHDIVREASISIAAKDEIS</sequence>
<dbReference type="AlphaFoldDB" id="A0AAD3Y2H0"/>
<protein>
    <recommendedName>
        <fullName evidence="3">NB-ARC domain-containing protein</fullName>
    </recommendedName>
</protein>
<feature type="domain" description="NB-ARC" evidence="3">
    <location>
        <begin position="169"/>
        <end position="337"/>
    </location>
</feature>
<dbReference type="PANTHER" id="PTHR33463:SF218">
    <property type="entry name" value="DISEASE RESISTANCE PROTEIN RPS2-LIKE"/>
    <property type="match status" value="1"/>
</dbReference>
<dbReference type="PRINTS" id="PR00364">
    <property type="entry name" value="DISEASERSIST"/>
</dbReference>
<dbReference type="GO" id="GO:0043531">
    <property type="term" value="F:ADP binding"/>
    <property type="evidence" value="ECO:0007669"/>
    <property type="project" value="InterPro"/>
</dbReference>
<reference evidence="4" key="1">
    <citation type="submission" date="2023-05" db="EMBL/GenBank/DDBJ databases">
        <title>Nepenthes gracilis genome sequencing.</title>
        <authorList>
            <person name="Fukushima K."/>
        </authorList>
    </citation>
    <scope>NUCLEOTIDE SEQUENCE</scope>
    <source>
        <strain evidence="4">SING2019-196</strain>
    </source>
</reference>
<comment type="caution">
    <text evidence="4">The sequence shown here is derived from an EMBL/GenBank/DDBJ whole genome shotgun (WGS) entry which is preliminary data.</text>
</comment>
<dbReference type="Gene3D" id="3.40.50.300">
    <property type="entry name" value="P-loop containing nucleotide triphosphate hydrolases"/>
    <property type="match status" value="1"/>
</dbReference>
<organism evidence="4 5">
    <name type="scientific">Nepenthes gracilis</name>
    <name type="common">Slender pitcher plant</name>
    <dbReference type="NCBI Taxonomy" id="150966"/>
    <lineage>
        <taxon>Eukaryota</taxon>
        <taxon>Viridiplantae</taxon>
        <taxon>Streptophyta</taxon>
        <taxon>Embryophyta</taxon>
        <taxon>Tracheophyta</taxon>
        <taxon>Spermatophyta</taxon>
        <taxon>Magnoliopsida</taxon>
        <taxon>eudicotyledons</taxon>
        <taxon>Gunneridae</taxon>
        <taxon>Pentapetalae</taxon>
        <taxon>Caryophyllales</taxon>
        <taxon>Nepenthaceae</taxon>
        <taxon>Nepenthes</taxon>
    </lineage>
</organism>
<evidence type="ECO:0000256" key="2">
    <source>
        <dbReference type="ARBA" id="ARBA00022840"/>
    </source>
</evidence>
<dbReference type="Gene3D" id="1.10.8.430">
    <property type="entry name" value="Helical domain of apoptotic protease-activating factors"/>
    <property type="match status" value="1"/>
</dbReference>
<dbReference type="SUPFAM" id="SSF52540">
    <property type="entry name" value="P-loop containing nucleoside triphosphate hydrolases"/>
    <property type="match status" value="1"/>
</dbReference>
<name>A0AAD3Y2H0_NEPGR</name>
<dbReference type="GO" id="GO:0005524">
    <property type="term" value="F:ATP binding"/>
    <property type="evidence" value="ECO:0007669"/>
    <property type="project" value="UniProtKB-KW"/>
</dbReference>
<dbReference type="Pfam" id="PF00931">
    <property type="entry name" value="NB-ARC"/>
    <property type="match status" value="1"/>
</dbReference>
<dbReference type="EMBL" id="BSYO01000032">
    <property type="protein sequence ID" value="GMH27012.1"/>
    <property type="molecule type" value="Genomic_DNA"/>
</dbReference>
<gene>
    <name evidence="4" type="ORF">Nepgr_028855</name>
</gene>
<keyword evidence="1" id="KW-0611">Plant defense</keyword>
<dbReference type="InterPro" id="IPR042197">
    <property type="entry name" value="Apaf_helical"/>
</dbReference>
<dbReference type="PANTHER" id="PTHR33463">
    <property type="entry name" value="NB-ARC DOMAIN-CONTAINING PROTEIN-RELATED"/>
    <property type="match status" value="1"/>
</dbReference>
<accession>A0AAD3Y2H0</accession>
<proteinExistence type="predicted"/>
<keyword evidence="5" id="KW-1185">Reference proteome</keyword>
<dbReference type="InterPro" id="IPR027417">
    <property type="entry name" value="P-loop_NTPase"/>
</dbReference>
<dbReference type="InterPro" id="IPR050905">
    <property type="entry name" value="Plant_NBS-LRR"/>
</dbReference>
<dbReference type="InterPro" id="IPR002182">
    <property type="entry name" value="NB-ARC"/>
</dbReference>
<evidence type="ECO:0000313" key="4">
    <source>
        <dbReference type="EMBL" id="GMH27012.1"/>
    </source>
</evidence>
<evidence type="ECO:0000259" key="3">
    <source>
        <dbReference type="Pfam" id="PF00931"/>
    </source>
</evidence>
<keyword evidence="2" id="KW-0547">Nucleotide-binding</keyword>
<dbReference type="Proteomes" id="UP001279734">
    <property type="component" value="Unassembled WGS sequence"/>
</dbReference>